<keyword evidence="3" id="KW-0975">Bacterial flagellum</keyword>
<dbReference type="GO" id="GO:0005198">
    <property type="term" value="F:structural molecule activity"/>
    <property type="evidence" value="ECO:0007669"/>
    <property type="project" value="InterPro"/>
</dbReference>
<feature type="domain" description="Flagellin C-terminal" evidence="5">
    <location>
        <begin position="226"/>
        <end position="303"/>
    </location>
</feature>
<accession>A0A4R8W909</accession>
<evidence type="ECO:0000313" key="7">
    <source>
        <dbReference type="Proteomes" id="UP000297643"/>
    </source>
</evidence>
<dbReference type="PANTHER" id="PTHR42792:SF1">
    <property type="entry name" value="FLAGELLAR HOOK-ASSOCIATED PROTEIN 3"/>
    <property type="match status" value="1"/>
</dbReference>
<sequence length="308" mass="32777">MISRVTTQTQMRSAQSNLQTNLARMAQLQERASSLKAIDRPSDDPAKAADSLAVRADQRAVAQYSRNAENGNSWLTTADTALSNSTDLLNQVRDLTVQGANDGSLSQAAREAIAVRLDGLKQDLLSQANSSYLGRTVFAGNSDAGVAFKPDYTFTGSTTGSVDRRIDADTTIKVDVDGSEVFDVNATNATSVFTLIDNISAALRGTPGTATTPPTLPSNIGHFLADVDARMKTVLTAQADVGVRQGQIQKAGDTLVKQKGALEAQRSSIEDVDLGQAILDLKLQEVTYQSALAVTAKVLQPTLMDFLR</sequence>
<proteinExistence type="inferred from homology"/>
<keyword evidence="6" id="KW-0966">Cell projection</keyword>
<comment type="similarity">
    <text evidence="2">Belongs to the bacterial flagellin family.</text>
</comment>
<evidence type="ECO:0000256" key="2">
    <source>
        <dbReference type="ARBA" id="ARBA00005709"/>
    </source>
</evidence>
<organism evidence="6 7">
    <name type="scientific">Cryobacterium mannosilyticum</name>
    <dbReference type="NCBI Taxonomy" id="1259190"/>
    <lineage>
        <taxon>Bacteria</taxon>
        <taxon>Bacillati</taxon>
        <taxon>Actinomycetota</taxon>
        <taxon>Actinomycetes</taxon>
        <taxon>Micrococcales</taxon>
        <taxon>Microbacteriaceae</taxon>
        <taxon>Cryobacterium</taxon>
    </lineage>
</organism>
<keyword evidence="6" id="KW-0969">Cilium</keyword>
<reference evidence="6 7" key="1">
    <citation type="submission" date="2019-03" db="EMBL/GenBank/DDBJ databases">
        <title>Genomics of glacier-inhabiting Cryobacterium strains.</title>
        <authorList>
            <person name="Liu Q."/>
            <person name="Xin Y.-H."/>
        </authorList>
    </citation>
    <scope>NUCLEOTIDE SEQUENCE [LARGE SCALE GENOMIC DNA]</scope>
    <source>
        <strain evidence="6 7">RHLT2-21</strain>
    </source>
</reference>
<dbReference type="SUPFAM" id="SSF64518">
    <property type="entry name" value="Phase 1 flagellin"/>
    <property type="match status" value="1"/>
</dbReference>
<dbReference type="Proteomes" id="UP000297643">
    <property type="component" value="Unassembled WGS sequence"/>
</dbReference>
<dbReference type="Pfam" id="PF00669">
    <property type="entry name" value="Flagellin_N"/>
    <property type="match status" value="1"/>
</dbReference>
<dbReference type="PANTHER" id="PTHR42792">
    <property type="entry name" value="FLAGELLIN"/>
    <property type="match status" value="1"/>
</dbReference>
<name>A0A4R8W909_9MICO</name>
<evidence type="ECO:0000313" key="6">
    <source>
        <dbReference type="EMBL" id="TFC01780.1"/>
    </source>
</evidence>
<dbReference type="AlphaFoldDB" id="A0A4R8W909"/>
<comment type="subcellular location">
    <subcellularLocation>
        <location evidence="1">Bacterial flagellum</location>
    </subcellularLocation>
</comment>
<keyword evidence="7" id="KW-1185">Reference proteome</keyword>
<protein>
    <submittedName>
        <fullName evidence="6">Flagellar hook-associated protein 3</fullName>
    </submittedName>
</protein>
<dbReference type="Pfam" id="PF00700">
    <property type="entry name" value="Flagellin_C"/>
    <property type="match status" value="1"/>
</dbReference>
<comment type="caution">
    <text evidence="6">The sequence shown here is derived from an EMBL/GenBank/DDBJ whole genome shotgun (WGS) entry which is preliminary data.</text>
</comment>
<dbReference type="GO" id="GO:0009424">
    <property type="term" value="C:bacterial-type flagellum hook"/>
    <property type="evidence" value="ECO:0007669"/>
    <property type="project" value="InterPro"/>
</dbReference>
<dbReference type="InterPro" id="IPR046358">
    <property type="entry name" value="Flagellin_C"/>
</dbReference>
<dbReference type="Gene3D" id="1.20.1330.10">
    <property type="entry name" value="f41 fragment of flagellin, N-terminal domain"/>
    <property type="match status" value="1"/>
</dbReference>
<dbReference type="GO" id="GO:0071973">
    <property type="term" value="P:bacterial-type flagellum-dependent cell motility"/>
    <property type="evidence" value="ECO:0007669"/>
    <property type="project" value="InterPro"/>
</dbReference>
<dbReference type="InterPro" id="IPR013384">
    <property type="entry name" value="Flagell_FlgL"/>
</dbReference>
<dbReference type="InterPro" id="IPR001029">
    <property type="entry name" value="Flagellin_N"/>
</dbReference>
<evidence type="ECO:0000256" key="3">
    <source>
        <dbReference type="ARBA" id="ARBA00023143"/>
    </source>
</evidence>
<dbReference type="EMBL" id="SOFM01000040">
    <property type="protein sequence ID" value="TFC01780.1"/>
    <property type="molecule type" value="Genomic_DNA"/>
</dbReference>
<dbReference type="InterPro" id="IPR001492">
    <property type="entry name" value="Flagellin"/>
</dbReference>
<evidence type="ECO:0000259" key="4">
    <source>
        <dbReference type="Pfam" id="PF00669"/>
    </source>
</evidence>
<feature type="domain" description="Flagellin N-terminal" evidence="4">
    <location>
        <begin position="6"/>
        <end position="141"/>
    </location>
</feature>
<evidence type="ECO:0000259" key="5">
    <source>
        <dbReference type="Pfam" id="PF00700"/>
    </source>
</evidence>
<dbReference type="NCBIfam" id="TIGR02550">
    <property type="entry name" value="flagell_flgL"/>
    <property type="match status" value="1"/>
</dbReference>
<gene>
    <name evidence="6" type="primary">flgL</name>
    <name evidence="6" type="ORF">E3O32_12995</name>
</gene>
<evidence type="ECO:0000256" key="1">
    <source>
        <dbReference type="ARBA" id="ARBA00004365"/>
    </source>
</evidence>
<dbReference type="RefSeq" id="WP_134510157.1">
    <property type="nucleotide sequence ID" value="NZ_SOFM01000040.1"/>
</dbReference>
<keyword evidence="6" id="KW-0282">Flagellum</keyword>